<name>A0AA46E0A8_9FUSO</name>
<evidence type="ECO:0000313" key="5">
    <source>
        <dbReference type="Proteomes" id="UP000294678"/>
    </source>
</evidence>
<dbReference type="InterPro" id="IPR047057">
    <property type="entry name" value="MerR_fam"/>
</dbReference>
<evidence type="ECO:0000256" key="1">
    <source>
        <dbReference type="ARBA" id="ARBA00023125"/>
    </source>
</evidence>
<dbReference type="InterPro" id="IPR000551">
    <property type="entry name" value="MerR-type_HTH_dom"/>
</dbReference>
<dbReference type="PANTHER" id="PTHR30204:SF83">
    <property type="entry name" value="TRANSCRIPTIONAL REGULATOR, MERR FAMILY"/>
    <property type="match status" value="1"/>
</dbReference>
<dbReference type="SUPFAM" id="SSF46955">
    <property type="entry name" value="Putative DNA-binding domain"/>
    <property type="match status" value="1"/>
</dbReference>
<dbReference type="Gene3D" id="1.10.1660.10">
    <property type="match status" value="1"/>
</dbReference>
<keyword evidence="2" id="KW-0175">Coiled coil</keyword>
<protein>
    <submittedName>
        <fullName evidence="4">DNA-binding transcriptional MerR regulator</fullName>
    </submittedName>
</protein>
<gene>
    <name evidence="4" type="ORF">EV215_0106</name>
</gene>
<keyword evidence="5" id="KW-1185">Reference proteome</keyword>
<organism evidence="4 5">
    <name type="scientific">Hypnocyclicus thermotrophus</name>
    <dbReference type="NCBI Taxonomy" id="1627895"/>
    <lineage>
        <taxon>Bacteria</taxon>
        <taxon>Fusobacteriati</taxon>
        <taxon>Fusobacteriota</taxon>
        <taxon>Fusobacteriia</taxon>
        <taxon>Fusobacteriales</taxon>
        <taxon>Fusobacteriaceae</taxon>
        <taxon>Hypnocyclicus</taxon>
    </lineage>
</organism>
<feature type="coiled-coil region" evidence="2">
    <location>
        <begin position="83"/>
        <end position="117"/>
    </location>
</feature>
<evidence type="ECO:0000259" key="3">
    <source>
        <dbReference type="PROSITE" id="PS50937"/>
    </source>
</evidence>
<dbReference type="AlphaFoldDB" id="A0AA46E0A8"/>
<sequence length="121" mass="14549">MNYTIGEVAEKVNLTTFTLRYYEKEKILLPINRDESGKRVFKKKDIEWINLIKCFKETGMSMEDIKKLVELILEGDKTIPKRLEILKNHKEKVLKKMEDLEKNLNKIDMKIKWYNDQIKKT</sequence>
<dbReference type="Pfam" id="PF13411">
    <property type="entry name" value="MerR_1"/>
    <property type="match status" value="1"/>
</dbReference>
<proteinExistence type="predicted"/>
<dbReference type="InterPro" id="IPR009061">
    <property type="entry name" value="DNA-bd_dom_put_sf"/>
</dbReference>
<keyword evidence="1 4" id="KW-0238">DNA-binding</keyword>
<evidence type="ECO:0000313" key="4">
    <source>
        <dbReference type="EMBL" id="TDT72317.1"/>
    </source>
</evidence>
<dbReference type="RefSeq" id="WP_134111871.1">
    <property type="nucleotide sequence ID" value="NZ_SOBG01000001.1"/>
</dbReference>
<accession>A0AA46E0A8</accession>
<dbReference type="CDD" id="cd01109">
    <property type="entry name" value="HTH_YyaN"/>
    <property type="match status" value="1"/>
</dbReference>
<comment type="caution">
    <text evidence="4">The sequence shown here is derived from an EMBL/GenBank/DDBJ whole genome shotgun (WGS) entry which is preliminary data.</text>
</comment>
<dbReference type="GO" id="GO:0003677">
    <property type="term" value="F:DNA binding"/>
    <property type="evidence" value="ECO:0007669"/>
    <property type="project" value="UniProtKB-KW"/>
</dbReference>
<evidence type="ECO:0000256" key="2">
    <source>
        <dbReference type="SAM" id="Coils"/>
    </source>
</evidence>
<feature type="domain" description="HTH merR-type" evidence="3">
    <location>
        <begin position="2"/>
        <end position="71"/>
    </location>
</feature>
<dbReference type="GO" id="GO:0003700">
    <property type="term" value="F:DNA-binding transcription factor activity"/>
    <property type="evidence" value="ECO:0007669"/>
    <property type="project" value="InterPro"/>
</dbReference>
<reference evidence="4 5" key="1">
    <citation type="submission" date="2019-03" db="EMBL/GenBank/DDBJ databases">
        <title>Genomic Encyclopedia of Type Strains, Phase IV (KMG-IV): sequencing the most valuable type-strain genomes for metagenomic binning, comparative biology and taxonomic classification.</title>
        <authorList>
            <person name="Goeker M."/>
        </authorList>
    </citation>
    <scope>NUCLEOTIDE SEQUENCE [LARGE SCALE GENOMIC DNA]</scope>
    <source>
        <strain evidence="4 5">DSM 100055</strain>
    </source>
</reference>
<dbReference type="PANTHER" id="PTHR30204">
    <property type="entry name" value="REDOX-CYCLING DRUG-SENSING TRANSCRIPTIONAL ACTIVATOR SOXR"/>
    <property type="match status" value="1"/>
</dbReference>
<dbReference type="PROSITE" id="PS50937">
    <property type="entry name" value="HTH_MERR_2"/>
    <property type="match status" value="1"/>
</dbReference>
<dbReference type="EMBL" id="SOBG01000001">
    <property type="protein sequence ID" value="TDT72317.1"/>
    <property type="molecule type" value="Genomic_DNA"/>
</dbReference>
<dbReference type="Proteomes" id="UP000294678">
    <property type="component" value="Unassembled WGS sequence"/>
</dbReference>
<dbReference type="SMART" id="SM00422">
    <property type="entry name" value="HTH_MERR"/>
    <property type="match status" value="1"/>
</dbReference>